<comment type="similarity">
    <text evidence="2">Belongs to the peptidase S54 family.</text>
</comment>
<protein>
    <submittedName>
        <fullName evidence="10">GlpG protein</fullName>
    </submittedName>
</protein>
<dbReference type="GO" id="GO:0016020">
    <property type="term" value="C:membrane"/>
    <property type="evidence" value="ECO:0007669"/>
    <property type="project" value="UniProtKB-SubCell"/>
</dbReference>
<evidence type="ECO:0000256" key="4">
    <source>
        <dbReference type="ARBA" id="ARBA00022801"/>
    </source>
</evidence>
<keyword evidence="6 7" id="KW-0472">Membrane</keyword>
<feature type="transmembrane region" description="Helical" evidence="7">
    <location>
        <begin position="320"/>
        <end position="337"/>
    </location>
</feature>
<evidence type="ECO:0000256" key="7">
    <source>
        <dbReference type="SAM" id="Phobius"/>
    </source>
</evidence>
<keyword evidence="11" id="KW-1185">Reference proteome</keyword>
<dbReference type="GeneID" id="90610555"/>
<dbReference type="AlphaFoldDB" id="A0A2G1W2Z7"/>
<dbReference type="Gene3D" id="1.20.1540.10">
    <property type="entry name" value="Rhomboid-like"/>
    <property type="match status" value="1"/>
</dbReference>
<feature type="transmembrane region" description="Helical" evidence="7">
    <location>
        <begin position="237"/>
        <end position="257"/>
    </location>
</feature>
<dbReference type="RefSeq" id="WP_099262749.1">
    <property type="nucleotide sequence ID" value="NZ_NIZW01000018.1"/>
</dbReference>
<gene>
    <name evidence="10" type="ORF">CEE69_21490</name>
</gene>
<reference evidence="10 11" key="1">
    <citation type="submission" date="2017-06" db="EMBL/GenBank/DDBJ databases">
        <title>Description of Rhodopirellula bahusiensis sp. nov.</title>
        <authorList>
            <person name="Kizina J."/>
            <person name="Harder J."/>
        </authorList>
    </citation>
    <scope>NUCLEOTIDE SEQUENCE [LARGE SCALE GENOMIC DNA]</scope>
    <source>
        <strain evidence="10 11">SWK21</strain>
    </source>
</reference>
<dbReference type="OrthoDB" id="9813074at2"/>
<comment type="caution">
    <text evidence="10">The sequence shown here is derived from an EMBL/GenBank/DDBJ whole genome shotgun (WGS) entry which is preliminary data.</text>
</comment>
<organism evidence="10 11">
    <name type="scientific">Rhodopirellula bahusiensis</name>
    <dbReference type="NCBI Taxonomy" id="2014065"/>
    <lineage>
        <taxon>Bacteria</taxon>
        <taxon>Pseudomonadati</taxon>
        <taxon>Planctomycetota</taxon>
        <taxon>Planctomycetia</taxon>
        <taxon>Pirellulales</taxon>
        <taxon>Pirellulaceae</taxon>
        <taxon>Rhodopirellula</taxon>
    </lineage>
</organism>
<feature type="transmembrane region" description="Helical" evidence="7">
    <location>
        <begin position="294"/>
        <end position="314"/>
    </location>
</feature>
<dbReference type="Pfam" id="PF12122">
    <property type="entry name" value="Rhomboid_N"/>
    <property type="match status" value="1"/>
</dbReference>
<dbReference type="Proteomes" id="UP000225740">
    <property type="component" value="Unassembled WGS sequence"/>
</dbReference>
<evidence type="ECO:0000259" key="9">
    <source>
        <dbReference type="Pfam" id="PF12122"/>
    </source>
</evidence>
<feature type="domain" description="Peptidase S54 GlpG peptidase N-terminal" evidence="9">
    <location>
        <begin position="12"/>
        <end position="76"/>
    </location>
</feature>
<feature type="transmembrane region" description="Helical" evidence="7">
    <location>
        <begin position="263"/>
        <end position="282"/>
    </location>
</feature>
<dbReference type="InterPro" id="IPR022732">
    <property type="entry name" value="Peptidase_S54_GlpG_N"/>
</dbReference>
<dbReference type="SUPFAM" id="SSF144091">
    <property type="entry name" value="Rhomboid-like"/>
    <property type="match status" value="1"/>
</dbReference>
<keyword evidence="4" id="KW-0378">Hydrolase</keyword>
<evidence type="ECO:0000313" key="10">
    <source>
        <dbReference type="EMBL" id="PHQ33351.1"/>
    </source>
</evidence>
<feature type="domain" description="Peptidase S54 rhomboid" evidence="8">
    <location>
        <begin position="198"/>
        <end position="335"/>
    </location>
</feature>
<evidence type="ECO:0000256" key="5">
    <source>
        <dbReference type="ARBA" id="ARBA00022989"/>
    </source>
</evidence>
<dbReference type="InterPro" id="IPR050925">
    <property type="entry name" value="Rhomboid_protease_S54"/>
</dbReference>
<feature type="transmembrane region" description="Helical" evidence="7">
    <location>
        <begin position="124"/>
        <end position="144"/>
    </location>
</feature>
<comment type="subcellular location">
    <subcellularLocation>
        <location evidence="1">Membrane</location>
        <topology evidence="1">Multi-pass membrane protein</topology>
    </subcellularLocation>
</comment>
<keyword evidence="5 7" id="KW-1133">Transmembrane helix</keyword>
<dbReference type="Gene3D" id="3.30.70.2350">
    <property type="match status" value="1"/>
</dbReference>
<dbReference type="Pfam" id="PF01694">
    <property type="entry name" value="Rhomboid"/>
    <property type="match status" value="1"/>
</dbReference>
<accession>A0A2G1W2Z7</accession>
<evidence type="ECO:0000256" key="2">
    <source>
        <dbReference type="ARBA" id="ARBA00009045"/>
    </source>
</evidence>
<dbReference type="InterPro" id="IPR035952">
    <property type="entry name" value="Rhomboid-like_sf"/>
</dbReference>
<sequence length="340" mass="37555">MSFSFRTRKIDMRRIGTFSDPKLADQFSDYLQTLRIPAKVDHDENSHDIWIRDEKDVAMAREAMEEFKQSPGAAKFDVTAEAARLRKVAEAEKKRKLALQNKAQKKLRGGSGAFSGRSARTGNIPVVIGMIAICGIIGYVTNFADPKPRRDLPEVITLEQLERGDYLSTAQKLFSALALADPIEYQKSDDPWVSIKKGEVWRLVTPAFLHGSPMHLVFNMMALFTLGSVVERLHGSWFIAVLLLVSHVVGMIVQVVLPDWMESPMAIGASGAVFGVFGYIWIRPRFQPSYPVGIPPFNVYLMLGFMFACMTPLIQGIANGAHVGGLVTGMAIAALAPKSI</sequence>
<dbReference type="GO" id="GO:0004252">
    <property type="term" value="F:serine-type endopeptidase activity"/>
    <property type="evidence" value="ECO:0007669"/>
    <property type="project" value="InterPro"/>
</dbReference>
<evidence type="ECO:0000313" key="11">
    <source>
        <dbReference type="Proteomes" id="UP000225740"/>
    </source>
</evidence>
<proteinExistence type="inferred from homology"/>
<dbReference type="InterPro" id="IPR022764">
    <property type="entry name" value="Peptidase_S54_rhomboid_dom"/>
</dbReference>
<feature type="transmembrane region" description="Helical" evidence="7">
    <location>
        <begin position="207"/>
        <end position="230"/>
    </location>
</feature>
<name>A0A2G1W2Z7_9BACT</name>
<dbReference type="EMBL" id="NIZW01000018">
    <property type="protein sequence ID" value="PHQ33351.1"/>
    <property type="molecule type" value="Genomic_DNA"/>
</dbReference>
<evidence type="ECO:0000259" key="8">
    <source>
        <dbReference type="Pfam" id="PF01694"/>
    </source>
</evidence>
<evidence type="ECO:0000256" key="6">
    <source>
        <dbReference type="ARBA" id="ARBA00023136"/>
    </source>
</evidence>
<evidence type="ECO:0000256" key="3">
    <source>
        <dbReference type="ARBA" id="ARBA00022692"/>
    </source>
</evidence>
<keyword evidence="3 7" id="KW-0812">Transmembrane</keyword>
<dbReference type="PANTHER" id="PTHR43731:SF14">
    <property type="entry name" value="PRESENILIN-ASSOCIATED RHOMBOID-LIKE PROTEIN, MITOCHONDRIAL"/>
    <property type="match status" value="1"/>
</dbReference>
<dbReference type="PANTHER" id="PTHR43731">
    <property type="entry name" value="RHOMBOID PROTEASE"/>
    <property type="match status" value="1"/>
</dbReference>
<evidence type="ECO:0000256" key="1">
    <source>
        <dbReference type="ARBA" id="ARBA00004141"/>
    </source>
</evidence>
<dbReference type="InterPro" id="IPR038236">
    <property type="entry name" value="GlpG_N_sf"/>
</dbReference>